<gene>
    <name evidence="2" type="ORF">KUF71_003351</name>
</gene>
<evidence type="ECO:0000313" key="3">
    <source>
        <dbReference type="Proteomes" id="UP001219518"/>
    </source>
</evidence>
<dbReference type="InterPro" id="IPR000477">
    <property type="entry name" value="RT_dom"/>
</dbReference>
<organism evidence="2 3">
    <name type="scientific">Frankliniella fusca</name>
    <dbReference type="NCBI Taxonomy" id="407009"/>
    <lineage>
        <taxon>Eukaryota</taxon>
        <taxon>Metazoa</taxon>
        <taxon>Ecdysozoa</taxon>
        <taxon>Arthropoda</taxon>
        <taxon>Hexapoda</taxon>
        <taxon>Insecta</taxon>
        <taxon>Pterygota</taxon>
        <taxon>Neoptera</taxon>
        <taxon>Paraneoptera</taxon>
        <taxon>Thysanoptera</taxon>
        <taxon>Terebrantia</taxon>
        <taxon>Thripoidea</taxon>
        <taxon>Thripidae</taxon>
        <taxon>Frankliniella</taxon>
    </lineage>
</organism>
<keyword evidence="3" id="KW-1185">Reference proteome</keyword>
<dbReference type="SUPFAM" id="SSF56672">
    <property type="entry name" value="DNA/RNA polymerases"/>
    <property type="match status" value="1"/>
</dbReference>
<dbReference type="EMBL" id="JAHWGI010000064">
    <property type="protein sequence ID" value="KAK3908539.1"/>
    <property type="molecule type" value="Genomic_DNA"/>
</dbReference>
<dbReference type="AlphaFoldDB" id="A0AAE1L7D8"/>
<comment type="caution">
    <text evidence="2">The sequence shown here is derived from an EMBL/GenBank/DDBJ whole genome shotgun (WGS) entry which is preliminary data.</text>
</comment>
<accession>A0AAE1L7D8</accession>
<dbReference type="Proteomes" id="UP001219518">
    <property type="component" value="Unassembled WGS sequence"/>
</dbReference>
<evidence type="ECO:0000259" key="1">
    <source>
        <dbReference type="PROSITE" id="PS50878"/>
    </source>
</evidence>
<dbReference type="PANTHER" id="PTHR33064">
    <property type="entry name" value="POL PROTEIN"/>
    <property type="match status" value="1"/>
</dbReference>
<dbReference type="PANTHER" id="PTHR33064:SF37">
    <property type="entry name" value="RIBONUCLEASE H"/>
    <property type="match status" value="1"/>
</dbReference>
<dbReference type="InterPro" id="IPR043128">
    <property type="entry name" value="Rev_trsase/Diguanyl_cyclase"/>
</dbReference>
<dbReference type="Pfam" id="PF00078">
    <property type="entry name" value="RVT_1"/>
    <property type="match status" value="1"/>
</dbReference>
<sequence length="360" mass="41602">MLPKTITKDMNLAVVDGYEDLFFDTVNSATLTNKTKTDFNINKSRCSEQYTKAQTLLESYRDVFVSDVSDLGTCKYGPVKFWYDDSKIVRKRNYRMSPDQTKCIEQYIEKLLKSDLIEYCTSVYSTPILCVPKHSPDPSKPQWVMVQDFREINKLLQPIDYPVLSPEEIIDNTFGHHYHSVTDICSGYSQLPLHPDCRDLTAFDSPAGSRMRWKVLAQGLSTAPAIYALAMDYLLMGLKKSKKVMNYFDDTHIGTKTFEEHVQVLDEFLTLLRKYKIQLNLSKSKFFQNSVKLLGMQSDGKHIQVLEKRVKAITKMEPPKDRDGIHKVMGVFNYNRKFIQNYSQKAAPIIKLLKKRTTRP</sequence>
<protein>
    <submittedName>
        <fullName evidence="2">Retrovirus-related Pol polyprotein from transposon 412</fullName>
    </submittedName>
</protein>
<feature type="domain" description="Reverse transcriptase" evidence="1">
    <location>
        <begin position="112"/>
        <end position="298"/>
    </location>
</feature>
<dbReference type="InterPro" id="IPR051320">
    <property type="entry name" value="Viral_Replic_Matur_Polypro"/>
</dbReference>
<dbReference type="PROSITE" id="PS50878">
    <property type="entry name" value="RT_POL"/>
    <property type="match status" value="1"/>
</dbReference>
<evidence type="ECO:0000313" key="2">
    <source>
        <dbReference type="EMBL" id="KAK3908539.1"/>
    </source>
</evidence>
<proteinExistence type="predicted"/>
<dbReference type="Gene3D" id="3.10.10.10">
    <property type="entry name" value="HIV Type 1 Reverse Transcriptase, subunit A, domain 1"/>
    <property type="match status" value="1"/>
</dbReference>
<name>A0AAE1L7D8_9NEOP</name>
<reference evidence="2" key="1">
    <citation type="submission" date="2021-07" db="EMBL/GenBank/DDBJ databases">
        <authorList>
            <person name="Catto M.A."/>
            <person name="Jacobson A."/>
            <person name="Kennedy G."/>
            <person name="Labadie P."/>
            <person name="Hunt B.G."/>
            <person name="Srinivasan R."/>
        </authorList>
    </citation>
    <scope>NUCLEOTIDE SEQUENCE</scope>
    <source>
        <strain evidence="2">PL_HMW_Pooled</strain>
        <tissue evidence="2">Head</tissue>
    </source>
</reference>
<dbReference type="InterPro" id="IPR043502">
    <property type="entry name" value="DNA/RNA_pol_sf"/>
</dbReference>
<reference evidence="2" key="2">
    <citation type="journal article" date="2023" name="BMC Genomics">
        <title>Pest status, molecular evolution, and epigenetic factors derived from the genome assembly of Frankliniella fusca, a thysanopteran phytovirus vector.</title>
        <authorList>
            <person name="Catto M.A."/>
            <person name="Labadie P.E."/>
            <person name="Jacobson A.L."/>
            <person name="Kennedy G.G."/>
            <person name="Srinivasan R."/>
            <person name="Hunt B.G."/>
        </authorList>
    </citation>
    <scope>NUCLEOTIDE SEQUENCE</scope>
    <source>
        <strain evidence="2">PL_HMW_Pooled</strain>
    </source>
</reference>
<dbReference type="CDD" id="cd01647">
    <property type="entry name" value="RT_LTR"/>
    <property type="match status" value="1"/>
</dbReference>
<dbReference type="GO" id="GO:0071897">
    <property type="term" value="P:DNA biosynthetic process"/>
    <property type="evidence" value="ECO:0007669"/>
    <property type="project" value="UniProtKB-ARBA"/>
</dbReference>
<dbReference type="Gene3D" id="3.30.70.270">
    <property type="match status" value="2"/>
</dbReference>